<dbReference type="Pfam" id="PF20684">
    <property type="entry name" value="Fung_rhodopsin"/>
    <property type="match status" value="1"/>
</dbReference>
<sequence length="431" mass="47780">MQPSSGSPRYRVLCLHGIGTNSELVAYLSTANLRYLLTDEYDFEFIDGAYECSATRGIAEVFGTDQIYFSYYDGSAESVLKAVRDLAEYVVDHGPFDAVMGFSLGAALAMTLLLNHIHVGLPTVPFKCAIFLCGTLPCDWASLKGGQVRLSSASANAPLVHIPTVHFWSPDDVDYPRQSQMLLGMCDPATRVEVTHHAGHAMPTHGKEVGKLASTPSPLPDHISHNYVIFLGIGSMMTFLSTLLVTARFLSRWFTWSVKWDDWACLGALIFAYGFLTTTALVATVGRAGYHLDQYNYSVLERYLQIALANNVLYNVSISLTKLSILLFYRRIFAISKGFRIAIWVVGGVVAGYFVSAVCGLIFAASPVEAQWKVWLPHTTINNKPFWVSMGIINALLDFTLLCLPQPLVWRLHQTQRRKILLSMVFLLGCL</sequence>
<comment type="similarity">
    <text evidence="5">Belongs to the SAT4 family.</text>
</comment>
<dbReference type="InterPro" id="IPR005645">
    <property type="entry name" value="FSH-like_dom"/>
</dbReference>
<feature type="transmembrane region" description="Helical" evidence="6">
    <location>
        <begin position="386"/>
        <end position="410"/>
    </location>
</feature>
<keyword evidence="3 6" id="KW-1133">Transmembrane helix</keyword>
<comment type="subcellular location">
    <subcellularLocation>
        <location evidence="1">Membrane</location>
        <topology evidence="1">Multi-pass membrane protein</topology>
    </subcellularLocation>
</comment>
<dbReference type="InterPro" id="IPR049326">
    <property type="entry name" value="Rhodopsin_dom_fungi"/>
</dbReference>
<dbReference type="OrthoDB" id="414698at2759"/>
<reference evidence="9 10" key="1">
    <citation type="submission" date="2019-04" db="EMBL/GenBank/DDBJ databases">
        <title>Friends and foes A comparative genomics studyof 23 Aspergillus species from section Flavi.</title>
        <authorList>
            <consortium name="DOE Joint Genome Institute"/>
            <person name="Kjaerbolling I."/>
            <person name="Vesth T."/>
            <person name="Frisvad J.C."/>
            <person name="Nybo J.L."/>
            <person name="Theobald S."/>
            <person name="Kildgaard S."/>
            <person name="Isbrandt T."/>
            <person name="Kuo A."/>
            <person name="Sato A."/>
            <person name="Lyhne E.K."/>
            <person name="Kogle M.E."/>
            <person name="Wiebenga A."/>
            <person name="Kun R.S."/>
            <person name="Lubbers R.J."/>
            <person name="Makela M.R."/>
            <person name="Barry K."/>
            <person name="Chovatia M."/>
            <person name="Clum A."/>
            <person name="Daum C."/>
            <person name="Haridas S."/>
            <person name="He G."/>
            <person name="LaButti K."/>
            <person name="Lipzen A."/>
            <person name="Mondo S."/>
            <person name="Riley R."/>
            <person name="Salamov A."/>
            <person name="Simmons B.A."/>
            <person name="Magnuson J.K."/>
            <person name="Henrissat B."/>
            <person name="Mortensen U.H."/>
            <person name="Larsen T.O."/>
            <person name="Devries R.P."/>
            <person name="Grigoriev I.V."/>
            <person name="Machida M."/>
            <person name="Baker S.E."/>
            <person name="Andersen M.R."/>
        </authorList>
    </citation>
    <scope>NUCLEOTIDE SEQUENCE [LARGE SCALE GENOMIC DNA]</scope>
    <source>
        <strain evidence="9 10">IBT 29228</strain>
    </source>
</reference>
<accession>A0A5N7AYL2</accession>
<evidence type="ECO:0000256" key="6">
    <source>
        <dbReference type="SAM" id="Phobius"/>
    </source>
</evidence>
<dbReference type="Gene3D" id="3.40.50.1820">
    <property type="entry name" value="alpha/beta hydrolase"/>
    <property type="match status" value="1"/>
</dbReference>
<protein>
    <submittedName>
        <fullName evidence="9">Uncharacterized protein</fullName>
    </submittedName>
</protein>
<evidence type="ECO:0000256" key="1">
    <source>
        <dbReference type="ARBA" id="ARBA00004141"/>
    </source>
</evidence>
<dbReference type="EMBL" id="ML736271">
    <property type="protein sequence ID" value="KAE8374945.1"/>
    <property type="molecule type" value="Genomic_DNA"/>
</dbReference>
<dbReference type="SUPFAM" id="SSF53474">
    <property type="entry name" value="alpha/beta-Hydrolases"/>
    <property type="match status" value="1"/>
</dbReference>
<evidence type="ECO:0000259" key="8">
    <source>
        <dbReference type="Pfam" id="PF20684"/>
    </source>
</evidence>
<feature type="transmembrane region" description="Helical" evidence="6">
    <location>
        <begin position="341"/>
        <end position="366"/>
    </location>
</feature>
<evidence type="ECO:0000256" key="5">
    <source>
        <dbReference type="ARBA" id="ARBA00038359"/>
    </source>
</evidence>
<evidence type="ECO:0000313" key="10">
    <source>
        <dbReference type="Proteomes" id="UP000326198"/>
    </source>
</evidence>
<evidence type="ECO:0000256" key="4">
    <source>
        <dbReference type="ARBA" id="ARBA00023136"/>
    </source>
</evidence>
<gene>
    <name evidence="9" type="ORF">BDV26DRAFT_283842</name>
</gene>
<keyword evidence="4 6" id="KW-0472">Membrane</keyword>
<dbReference type="PANTHER" id="PTHR33048">
    <property type="entry name" value="PTH11-LIKE INTEGRAL MEMBRANE PROTEIN (AFU_ORTHOLOGUE AFUA_5G11245)"/>
    <property type="match status" value="1"/>
</dbReference>
<evidence type="ECO:0000259" key="7">
    <source>
        <dbReference type="Pfam" id="PF03959"/>
    </source>
</evidence>
<keyword evidence="10" id="KW-1185">Reference proteome</keyword>
<proteinExistence type="inferred from homology"/>
<keyword evidence="2 6" id="KW-0812">Transmembrane</keyword>
<dbReference type="PANTHER" id="PTHR33048:SF151">
    <property type="entry name" value="INTEGRAL MEMBRANE PROTEIN"/>
    <property type="match status" value="1"/>
</dbReference>
<dbReference type="Proteomes" id="UP000326198">
    <property type="component" value="Unassembled WGS sequence"/>
</dbReference>
<feature type="transmembrane region" description="Helical" evidence="6">
    <location>
        <begin position="303"/>
        <end position="329"/>
    </location>
</feature>
<feature type="domain" description="Serine hydrolase" evidence="7">
    <location>
        <begin position="10"/>
        <end position="209"/>
    </location>
</feature>
<dbReference type="AlphaFoldDB" id="A0A5N7AYL2"/>
<feature type="transmembrane region" description="Helical" evidence="6">
    <location>
        <begin position="227"/>
        <end position="251"/>
    </location>
</feature>
<feature type="domain" description="Rhodopsin" evidence="8">
    <location>
        <begin position="247"/>
        <end position="430"/>
    </location>
</feature>
<name>A0A5N7AYL2_9EURO</name>
<dbReference type="InterPro" id="IPR052337">
    <property type="entry name" value="SAT4-like"/>
</dbReference>
<organism evidence="9 10">
    <name type="scientific">Aspergillus bertholletiae</name>
    <dbReference type="NCBI Taxonomy" id="1226010"/>
    <lineage>
        <taxon>Eukaryota</taxon>
        <taxon>Fungi</taxon>
        <taxon>Dikarya</taxon>
        <taxon>Ascomycota</taxon>
        <taxon>Pezizomycotina</taxon>
        <taxon>Eurotiomycetes</taxon>
        <taxon>Eurotiomycetidae</taxon>
        <taxon>Eurotiales</taxon>
        <taxon>Aspergillaceae</taxon>
        <taxon>Aspergillus</taxon>
        <taxon>Aspergillus subgen. Circumdati</taxon>
    </lineage>
</organism>
<evidence type="ECO:0000256" key="3">
    <source>
        <dbReference type="ARBA" id="ARBA00022989"/>
    </source>
</evidence>
<evidence type="ECO:0000313" key="9">
    <source>
        <dbReference type="EMBL" id="KAE8374945.1"/>
    </source>
</evidence>
<dbReference type="Pfam" id="PF03959">
    <property type="entry name" value="FSH1"/>
    <property type="match status" value="1"/>
</dbReference>
<dbReference type="InterPro" id="IPR029058">
    <property type="entry name" value="AB_hydrolase_fold"/>
</dbReference>
<evidence type="ECO:0000256" key="2">
    <source>
        <dbReference type="ARBA" id="ARBA00022692"/>
    </source>
</evidence>
<dbReference type="GO" id="GO:0016020">
    <property type="term" value="C:membrane"/>
    <property type="evidence" value="ECO:0007669"/>
    <property type="project" value="UniProtKB-SubCell"/>
</dbReference>
<feature type="transmembrane region" description="Helical" evidence="6">
    <location>
        <begin position="263"/>
        <end position="283"/>
    </location>
</feature>